<reference evidence="19 20" key="1">
    <citation type="submission" date="2020-04" db="EMBL/GenBank/DDBJ databases">
        <authorList>
            <person name="Laetsch R D."/>
            <person name="Stevens L."/>
            <person name="Kumar S."/>
            <person name="Blaxter L. M."/>
        </authorList>
    </citation>
    <scope>NUCLEOTIDE SEQUENCE [LARGE SCALE GENOMIC DNA]</scope>
</reference>
<evidence type="ECO:0000256" key="12">
    <source>
        <dbReference type="PIRSR" id="PIRSR605002-1"/>
    </source>
</evidence>
<dbReference type="SFLD" id="SFLDS00003">
    <property type="entry name" value="Haloacid_Dehalogenase"/>
    <property type="match status" value="1"/>
</dbReference>
<keyword evidence="7 14" id="KW-0479">Metal-binding</keyword>
<dbReference type="NCBIfam" id="TIGR01484">
    <property type="entry name" value="HAD-SF-IIB"/>
    <property type="match status" value="1"/>
</dbReference>
<dbReference type="OrthoDB" id="10264771at2759"/>
<feature type="binding site" evidence="13">
    <location>
        <position position="425"/>
    </location>
    <ligand>
        <name>alpha-D-mannose 1-phosphate</name>
        <dbReference type="ChEBI" id="CHEBI:58409"/>
    </ligand>
</feature>
<feature type="binding site" evidence="14">
    <location>
        <position position="416"/>
    </location>
    <ligand>
        <name>Mg(2+)</name>
        <dbReference type="ChEBI" id="CHEBI:18420"/>
        <label>1</label>
    </ligand>
</feature>
<dbReference type="SFLD" id="SFLDG01143">
    <property type="entry name" value="C2.B.3:_Phosphomannomutase_Lik"/>
    <property type="match status" value="1"/>
</dbReference>
<evidence type="ECO:0000256" key="16">
    <source>
        <dbReference type="RuleBase" id="RU361118"/>
    </source>
</evidence>
<feature type="binding site" evidence="13">
    <location>
        <position position="541"/>
    </location>
    <ligand>
        <name>alpha-D-mannose 1-phosphate</name>
        <dbReference type="ChEBI" id="CHEBI:58409"/>
    </ligand>
</feature>
<comment type="caution">
    <text evidence="19">The sequence shown here is derived from an EMBL/GenBank/DDBJ whole genome shotgun (WGS) entry which is preliminary data.</text>
</comment>
<evidence type="ECO:0000256" key="14">
    <source>
        <dbReference type="PIRSR" id="PIRSR605002-3"/>
    </source>
</evidence>
<feature type="binding site" evidence="14">
    <location>
        <position position="627"/>
    </location>
    <ligand>
        <name>Mg(2+)</name>
        <dbReference type="ChEBI" id="CHEBI:18420"/>
        <label>1</label>
    </ligand>
</feature>
<dbReference type="Pfam" id="PF03332">
    <property type="entry name" value="PMM"/>
    <property type="match status" value="1"/>
</dbReference>
<comment type="similarity">
    <text evidence="3 16">Belongs to the eukaryotic PMM family.</text>
</comment>
<gene>
    <name evidence="19" type="ORF">CBOVIS_LOCUS11280</name>
</gene>
<feature type="active site" description="Proton donor/acceptor" evidence="12">
    <location>
        <position position="418"/>
    </location>
</feature>
<evidence type="ECO:0000256" key="6">
    <source>
        <dbReference type="ARBA" id="ARBA00022490"/>
    </source>
</evidence>
<evidence type="ECO:0000256" key="2">
    <source>
        <dbReference type="ARBA" id="ARBA00004699"/>
    </source>
</evidence>
<dbReference type="InterPro" id="IPR022056">
    <property type="entry name" value="CpG-bd_C"/>
</dbReference>
<sequence>MDEIINAVASASNLCADDTESEEVWQMRCMNCVRCHHKENCGKCRACIANPPRTCESRRCFAAKKLYEEKLKAERKAMQRARMQMLKEQEAAKKVEEADEPEVKKRGRKKGQPNMKARRKTVEKEEVTVTTRPTRQALAEMRRKTMVVETFEPRQCLNPDCINEAMEDSKYCSQECGETLARMRLTEVLPARVKEYFDGPHTHAAELQRRLEILQKEFEDISVAEGKMLAFLDKLHDYVSKVANVAPNGKEEKDDDNLCEACVVCGQSDIPLRKYAKHVEACWSKSEKMISFTSAEMSVATKFVPYCEQYDAKQNGYCKRLKSLCPEHRKPGLEQYMKICGYPSKWEEPHRTSITIAELFEQNDPFGETGCLVPKNSCSRHIKWVPALRGAIELEQVTILNKALERMSGRAILVFDVDGTLTASRQKITHRMLEFMTEARKKLPLAIVGGSDFHKITEQLADSSEDLLSRYDYVFSENGLFGYKGTEQLPKQSIVQTVGDAKLQELINFALRYMSDIVLPVKRGNFVEFRNGMINLSPIGRSCSLEERLQFVEVDKAQGIRSKFVKALEEKFGKDGLQFAIGGQISVDVFPKGWDKTFCLRYLENDYDTIHFFGDKTAPGGNDHEIFADPRTIGHTVTGPEDTIKQVTEVFEGMNL</sequence>
<feature type="binding site" evidence="14">
    <location>
        <position position="418"/>
    </location>
    <ligand>
        <name>Mg(2+)</name>
        <dbReference type="ChEBI" id="CHEBI:18420"/>
        <label>1</label>
    </ligand>
</feature>
<evidence type="ECO:0000256" key="8">
    <source>
        <dbReference type="ARBA" id="ARBA00022771"/>
    </source>
</evidence>
<comment type="pathway">
    <text evidence="2 16">Nucleotide-sugar biosynthesis; GDP-alpha-D-mannose biosynthesis; alpha-D-mannose 1-phosphate from D-fructose 6-phosphate: step 2/2.</text>
</comment>
<dbReference type="Gene3D" id="3.30.1240.20">
    <property type="match status" value="1"/>
</dbReference>
<dbReference type="GO" id="GO:0009298">
    <property type="term" value="P:GDP-mannose biosynthetic process"/>
    <property type="evidence" value="ECO:0007669"/>
    <property type="project" value="InterPro"/>
</dbReference>
<dbReference type="FunFam" id="3.30.1240.20:FF:000001">
    <property type="entry name" value="Phosphomannomutase"/>
    <property type="match status" value="1"/>
</dbReference>
<feature type="binding site" evidence="13">
    <location>
        <position position="530"/>
    </location>
    <ligand>
        <name>alpha-D-mannose 1-phosphate</name>
        <dbReference type="ChEBI" id="CHEBI:58409"/>
    </ligand>
</feature>
<organism evidence="19 20">
    <name type="scientific">Caenorhabditis bovis</name>
    <dbReference type="NCBI Taxonomy" id="2654633"/>
    <lineage>
        <taxon>Eukaryota</taxon>
        <taxon>Metazoa</taxon>
        <taxon>Ecdysozoa</taxon>
        <taxon>Nematoda</taxon>
        <taxon>Chromadorea</taxon>
        <taxon>Rhabditida</taxon>
        <taxon>Rhabditina</taxon>
        <taxon>Rhabditomorpha</taxon>
        <taxon>Rhabditoidea</taxon>
        <taxon>Rhabditidae</taxon>
        <taxon>Peloderinae</taxon>
        <taxon>Caenorhabditis</taxon>
    </lineage>
</organism>
<evidence type="ECO:0000256" key="5">
    <source>
        <dbReference type="ARBA" id="ARBA00012730"/>
    </source>
</evidence>
<evidence type="ECO:0000256" key="11">
    <source>
        <dbReference type="ARBA" id="ARBA00023235"/>
    </source>
</evidence>
<proteinExistence type="inferred from homology"/>
<dbReference type="Gene3D" id="3.40.50.1000">
    <property type="entry name" value="HAD superfamily/HAD-like"/>
    <property type="match status" value="1"/>
</dbReference>
<evidence type="ECO:0000256" key="10">
    <source>
        <dbReference type="ARBA" id="ARBA00022842"/>
    </source>
</evidence>
<comment type="cofactor">
    <cofactor evidence="14">
        <name>Mg(2+)</name>
        <dbReference type="ChEBI" id="CHEBI:18420"/>
    </cofactor>
</comment>
<accession>A0A8S1FB81</accession>
<dbReference type="GO" id="GO:0003677">
    <property type="term" value="F:DNA binding"/>
    <property type="evidence" value="ECO:0007669"/>
    <property type="project" value="InterPro"/>
</dbReference>
<dbReference type="Proteomes" id="UP000494206">
    <property type="component" value="Unassembled WGS sequence"/>
</dbReference>
<dbReference type="SUPFAM" id="SSF56784">
    <property type="entry name" value="HAD-like"/>
    <property type="match status" value="1"/>
</dbReference>
<dbReference type="PANTHER" id="PTHR10466:SF0">
    <property type="entry name" value="PHOSPHOMANNOMUTASE"/>
    <property type="match status" value="1"/>
</dbReference>
<dbReference type="InterPro" id="IPR023214">
    <property type="entry name" value="HAD_sf"/>
</dbReference>
<keyword evidence="6 16" id="KW-0963">Cytoplasm</keyword>
<evidence type="ECO:0000256" key="13">
    <source>
        <dbReference type="PIRSR" id="PIRSR605002-2"/>
    </source>
</evidence>
<dbReference type="InterPro" id="IPR043169">
    <property type="entry name" value="PMM_cap"/>
</dbReference>
<dbReference type="PANTHER" id="PTHR10466">
    <property type="entry name" value="PHOSPHOMANNOMUTASE"/>
    <property type="match status" value="1"/>
</dbReference>
<keyword evidence="9" id="KW-0862">Zinc</keyword>
<dbReference type="AlphaFoldDB" id="A0A8S1FB81"/>
<dbReference type="InterPro" id="IPR036412">
    <property type="entry name" value="HAD-like_sf"/>
</dbReference>
<feature type="compositionally biased region" description="Basic residues" evidence="17">
    <location>
        <begin position="105"/>
        <end position="119"/>
    </location>
</feature>
<comment type="catalytic activity">
    <reaction evidence="16">
        <text>alpha-D-mannose 1-phosphate = D-mannose 6-phosphate</text>
        <dbReference type="Rhea" id="RHEA:11140"/>
        <dbReference type="ChEBI" id="CHEBI:58409"/>
        <dbReference type="ChEBI" id="CHEBI:58735"/>
        <dbReference type="EC" id="5.4.2.8"/>
    </reaction>
</comment>
<feature type="binding site" evidence="13">
    <location>
        <position position="586"/>
    </location>
    <ligand>
        <name>alpha-D-mannose 1-phosphate</name>
        <dbReference type="ChEBI" id="CHEBI:58409"/>
    </ligand>
</feature>
<dbReference type="GO" id="GO:0004615">
    <property type="term" value="F:phosphomannomutase activity"/>
    <property type="evidence" value="ECO:0007669"/>
    <property type="project" value="UniProtKB-EC"/>
</dbReference>
<dbReference type="CDD" id="cd02585">
    <property type="entry name" value="HAD_PMM"/>
    <property type="match status" value="1"/>
</dbReference>
<comment type="subcellular location">
    <subcellularLocation>
        <location evidence="1 16">Cytoplasm</location>
    </subcellularLocation>
</comment>
<evidence type="ECO:0000313" key="19">
    <source>
        <dbReference type="EMBL" id="CAB3409651.1"/>
    </source>
</evidence>
<keyword evidence="10 14" id="KW-0460">Magnesium</keyword>
<evidence type="ECO:0000256" key="17">
    <source>
        <dbReference type="SAM" id="MobiDB-lite"/>
    </source>
</evidence>
<feature type="binding site" evidence="13">
    <location>
        <position position="548"/>
    </location>
    <ligand>
        <name>alpha-D-mannose 1-phosphate</name>
        <dbReference type="ChEBI" id="CHEBI:58409"/>
    </ligand>
</feature>
<keyword evidence="11 16" id="KW-0413">Isomerase</keyword>
<dbReference type="EMBL" id="CADEPM010000009">
    <property type="protein sequence ID" value="CAB3409651.1"/>
    <property type="molecule type" value="Genomic_DNA"/>
</dbReference>
<keyword evidence="20" id="KW-1185">Reference proteome</keyword>
<dbReference type="GO" id="GO:0005829">
    <property type="term" value="C:cytosol"/>
    <property type="evidence" value="ECO:0007669"/>
    <property type="project" value="TreeGrafter"/>
</dbReference>
<dbReference type="GO" id="GO:0008270">
    <property type="term" value="F:zinc ion binding"/>
    <property type="evidence" value="ECO:0007669"/>
    <property type="project" value="UniProtKB-KW"/>
</dbReference>
<dbReference type="SFLD" id="SFLDG01140">
    <property type="entry name" value="C2.B:_Phosphomannomutase_and_P"/>
    <property type="match status" value="1"/>
</dbReference>
<protein>
    <recommendedName>
        <fullName evidence="5 16">Phosphomannomutase</fullName>
        <ecNumber evidence="5 16">5.4.2.8</ecNumber>
    </recommendedName>
</protein>
<comment type="function">
    <text evidence="16">Involved in the synthesis of the GDP-mannose and dolichol-phosphate-mannose required for a number of critical mannosyl transfer reactions.</text>
</comment>
<evidence type="ECO:0000259" key="18">
    <source>
        <dbReference type="PROSITE" id="PS51058"/>
    </source>
</evidence>
<feature type="binding site" evidence="14">
    <location>
        <position position="632"/>
    </location>
    <ligand>
        <name>Mg(2+)</name>
        <dbReference type="ChEBI" id="CHEBI:18420"/>
        <label>1</label>
    </ligand>
</feature>
<evidence type="ECO:0000256" key="3">
    <source>
        <dbReference type="ARBA" id="ARBA00009736"/>
    </source>
</evidence>
<dbReference type="Pfam" id="PF12269">
    <property type="entry name" value="CpG_bind_C"/>
    <property type="match status" value="1"/>
</dbReference>
<dbReference type="SFLD" id="SFLDF00445">
    <property type="entry name" value="alpha-phosphomannomutase"/>
    <property type="match status" value="1"/>
</dbReference>
<feature type="compositionally biased region" description="Basic and acidic residues" evidence="17">
    <location>
        <begin position="90"/>
        <end position="104"/>
    </location>
</feature>
<dbReference type="InterPro" id="IPR006379">
    <property type="entry name" value="HAD-SF_hydro_IIB"/>
</dbReference>
<dbReference type="GO" id="GO:0006013">
    <property type="term" value="P:mannose metabolic process"/>
    <property type="evidence" value="ECO:0007669"/>
    <property type="project" value="TreeGrafter"/>
</dbReference>
<keyword evidence="8 15" id="KW-0863">Zinc-finger</keyword>
<feature type="region of interest" description="Disordered" evidence="17">
    <location>
        <begin position="90"/>
        <end position="132"/>
    </location>
</feature>
<feature type="active site" description="Nucleophile" evidence="12">
    <location>
        <position position="416"/>
    </location>
</feature>
<feature type="binding site" evidence="13">
    <location>
        <position position="588"/>
    </location>
    <ligand>
        <name>alpha-D-mannose 1-phosphate</name>
        <dbReference type="ChEBI" id="CHEBI:58409"/>
    </ligand>
</feature>
<name>A0A8S1FB81_9PELO</name>
<feature type="binding site" evidence="14">
    <location>
        <position position="629"/>
    </location>
    <ligand>
        <name>Mg(2+)</name>
        <dbReference type="ChEBI" id="CHEBI:18420"/>
        <label>1</label>
    </ligand>
</feature>
<dbReference type="EC" id="5.4.2.8" evidence="5 16"/>
<evidence type="ECO:0000256" key="15">
    <source>
        <dbReference type="PROSITE-ProRule" id="PRU00509"/>
    </source>
</evidence>
<evidence type="ECO:0000256" key="9">
    <source>
        <dbReference type="ARBA" id="ARBA00022833"/>
    </source>
</evidence>
<evidence type="ECO:0000313" key="20">
    <source>
        <dbReference type="Proteomes" id="UP000494206"/>
    </source>
</evidence>
<evidence type="ECO:0000256" key="4">
    <source>
        <dbReference type="ARBA" id="ARBA00011738"/>
    </source>
</evidence>
<feature type="domain" description="CXXC-type" evidence="18">
    <location>
        <begin position="19"/>
        <end position="61"/>
    </location>
</feature>
<evidence type="ECO:0000256" key="7">
    <source>
        <dbReference type="ARBA" id="ARBA00022723"/>
    </source>
</evidence>
<comment type="subunit">
    <text evidence="4 16">Homodimer.</text>
</comment>
<dbReference type="InterPro" id="IPR005002">
    <property type="entry name" value="PMM"/>
</dbReference>
<dbReference type="PROSITE" id="PS51058">
    <property type="entry name" value="ZF_CXXC"/>
    <property type="match status" value="1"/>
</dbReference>
<dbReference type="GO" id="GO:0006487">
    <property type="term" value="P:protein N-linked glycosylation"/>
    <property type="evidence" value="ECO:0007669"/>
    <property type="project" value="TreeGrafter"/>
</dbReference>
<feature type="binding site" evidence="14">
    <location>
        <position position="615"/>
    </location>
    <ligand>
        <name>Mg(2+)</name>
        <dbReference type="ChEBI" id="CHEBI:18420"/>
        <label>1</label>
    </ligand>
</feature>
<evidence type="ECO:0000256" key="1">
    <source>
        <dbReference type="ARBA" id="ARBA00004496"/>
    </source>
</evidence>
<dbReference type="InterPro" id="IPR002857">
    <property type="entry name" value="Znf_CXXC"/>
</dbReference>